<organism evidence="1 2">
    <name type="scientific">Campylobacter showae RM3277</name>
    <dbReference type="NCBI Taxonomy" id="553219"/>
    <lineage>
        <taxon>Bacteria</taxon>
        <taxon>Pseudomonadati</taxon>
        <taxon>Campylobacterota</taxon>
        <taxon>Epsilonproteobacteria</taxon>
        <taxon>Campylobacterales</taxon>
        <taxon>Campylobacteraceae</taxon>
        <taxon>Campylobacter</taxon>
    </lineage>
</organism>
<sequence>MEFFSKKVKKVSPLGQLSSWTVDCIGEAANKFTASSKANENFFIKSLDLKAVFYSKITYILQN</sequence>
<dbReference type="EMBL" id="ACVQ01000005">
    <property type="protein sequence ID" value="EET80656.1"/>
    <property type="molecule type" value="Genomic_DNA"/>
</dbReference>
<evidence type="ECO:0000313" key="1">
    <source>
        <dbReference type="EMBL" id="EET80656.1"/>
    </source>
</evidence>
<gene>
    <name evidence="1" type="ORF">CAMSH0001_1805</name>
</gene>
<dbReference type="Proteomes" id="UP000003107">
    <property type="component" value="Unassembled WGS sequence"/>
</dbReference>
<reference evidence="1 2" key="1">
    <citation type="submission" date="2009-07" db="EMBL/GenBank/DDBJ databases">
        <authorList>
            <person name="Madupu R."/>
            <person name="Sebastian Y."/>
            <person name="Durkin A.S."/>
            <person name="Torralba M."/>
            <person name="Methe B."/>
            <person name="Sutton G.G."/>
            <person name="Strausberg R.L."/>
            <person name="Nelson K.E."/>
        </authorList>
    </citation>
    <scope>NUCLEOTIDE SEQUENCE [LARGE SCALE GENOMIC DNA]</scope>
    <source>
        <strain evidence="1 2">RM3277</strain>
    </source>
</reference>
<dbReference type="AlphaFoldDB" id="C6RD89"/>
<name>C6RD89_9BACT</name>
<evidence type="ECO:0000313" key="2">
    <source>
        <dbReference type="Proteomes" id="UP000003107"/>
    </source>
</evidence>
<protein>
    <submittedName>
        <fullName evidence="1">Uncharacterized protein</fullName>
    </submittedName>
</protein>
<accession>C6RD89</accession>
<keyword evidence="2" id="KW-1185">Reference proteome</keyword>
<dbReference type="STRING" id="553219.CAMSH0001_1805"/>
<comment type="caution">
    <text evidence="1">The sequence shown here is derived from an EMBL/GenBank/DDBJ whole genome shotgun (WGS) entry which is preliminary data.</text>
</comment>
<proteinExistence type="predicted"/>